<keyword evidence="3" id="KW-1185">Reference proteome</keyword>
<feature type="domain" description="NAD(P)-binding" evidence="1">
    <location>
        <begin position="7"/>
        <end position="148"/>
    </location>
</feature>
<dbReference type="InterPro" id="IPR016040">
    <property type="entry name" value="NAD(P)-bd_dom"/>
</dbReference>
<accession>A0ABY6YYW0</accession>
<gene>
    <name evidence="2" type="ORF">NZD86_12600</name>
</gene>
<dbReference type="RefSeq" id="WP_268042099.1">
    <property type="nucleotide sequence ID" value="NZ_CP104064.1"/>
</dbReference>
<dbReference type="PANTHER" id="PTHR12126:SF11">
    <property type="entry name" value="NADH DEHYDROGENASE [UBIQUINONE] 1 ALPHA SUBCOMPLEX SUBUNIT 9, MITOCHONDRIAL"/>
    <property type="match status" value="1"/>
</dbReference>
<proteinExistence type="predicted"/>
<name>A0ABY6YYW0_9BACL</name>
<dbReference type="PANTHER" id="PTHR12126">
    <property type="entry name" value="NADH-UBIQUINONE OXIDOREDUCTASE 39 KDA SUBUNIT-RELATED"/>
    <property type="match status" value="1"/>
</dbReference>
<sequence length="302" mass="33117">MNVFVTGGTGYVGQPIVRQLVEKGHHVTLLTRSEHRSDGLPKCVEIVIGDVFDDTALKLGMNQAEAVIHLVGIIREQPRRGLTMQRVHVEGTRHVIAAALRLGVYRFVHMSALGAKSDAVSSYHRTKWEAEKCLRQSGLKFTIFRPSVVFGPGGPGPNFLSQLVDVTRLPVIPVVGDGNYPLQPVHTRTIAGVFEQALTLDTTIGETFEVGGPNVVSHQDIMSKIEAALDIQKPHLQIPISLIQAMVRCFGWTGKFPLTRDQLSMLVEGNVCTNPGRLYDSFDVDPIPFTVNVNHDEKNGAT</sequence>
<evidence type="ECO:0000259" key="1">
    <source>
        <dbReference type="Pfam" id="PF13460"/>
    </source>
</evidence>
<dbReference type="EMBL" id="CP104064">
    <property type="protein sequence ID" value="WAH35156.1"/>
    <property type="molecule type" value="Genomic_DNA"/>
</dbReference>
<dbReference type="Proteomes" id="UP001164803">
    <property type="component" value="Chromosome"/>
</dbReference>
<evidence type="ECO:0000313" key="3">
    <source>
        <dbReference type="Proteomes" id="UP001164803"/>
    </source>
</evidence>
<dbReference type="Pfam" id="PF13460">
    <property type="entry name" value="NAD_binding_10"/>
    <property type="match status" value="1"/>
</dbReference>
<dbReference type="CDD" id="cd05271">
    <property type="entry name" value="NDUFA9_like_SDR_a"/>
    <property type="match status" value="1"/>
</dbReference>
<dbReference type="InterPro" id="IPR036291">
    <property type="entry name" value="NAD(P)-bd_dom_sf"/>
</dbReference>
<organism evidence="2 3">
    <name type="scientific">Alicyclobacillus dauci</name>
    <dbReference type="NCBI Taxonomy" id="1475485"/>
    <lineage>
        <taxon>Bacteria</taxon>
        <taxon>Bacillati</taxon>
        <taxon>Bacillota</taxon>
        <taxon>Bacilli</taxon>
        <taxon>Bacillales</taxon>
        <taxon>Alicyclobacillaceae</taxon>
        <taxon>Alicyclobacillus</taxon>
    </lineage>
</organism>
<protein>
    <submittedName>
        <fullName evidence="2">Complex I NDUFA9 subunit family protein</fullName>
    </submittedName>
</protein>
<dbReference type="InterPro" id="IPR051207">
    <property type="entry name" value="ComplexI_NDUFA9_subunit"/>
</dbReference>
<dbReference type="Gene3D" id="3.40.50.720">
    <property type="entry name" value="NAD(P)-binding Rossmann-like Domain"/>
    <property type="match status" value="1"/>
</dbReference>
<evidence type="ECO:0000313" key="2">
    <source>
        <dbReference type="EMBL" id="WAH35156.1"/>
    </source>
</evidence>
<reference evidence="2" key="1">
    <citation type="submission" date="2022-08" db="EMBL/GenBank/DDBJ databases">
        <title>Alicyclobacillus dauci DSM2870, complete genome.</title>
        <authorList>
            <person name="Wang Q."/>
            <person name="Cai R."/>
            <person name="Wang Z."/>
        </authorList>
    </citation>
    <scope>NUCLEOTIDE SEQUENCE</scope>
    <source>
        <strain evidence="2">DSM 28700</strain>
    </source>
</reference>
<dbReference type="SUPFAM" id="SSF51735">
    <property type="entry name" value="NAD(P)-binding Rossmann-fold domains"/>
    <property type="match status" value="1"/>
</dbReference>